<evidence type="ECO:0000259" key="12">
    <source>
        <dbReference type="Pfam" id="PF00122"/>
    </source>
</evidence>
<evidence type="ECO:0000313" key="13">
    <source>
        <dbReference type="EMBL" id="CEO97700.1"/>
    </source>
</evidence>
<dbReference type="GO" id="GO:0016887">
    <property type="term" value="F:ATP hydrolysis activity"/>
    <property type="evidence" value="ECO:0007669"/>
    <property type="project" value="InterPro"/>
</dbReference>
<keyword evidence="14" id="KW-1185">Reference proteome</keyword>
<dbReference type="InterPro" id="IPR006544">
    <property type="entry name" value="P-type_TPase_V"/>
</dbReference>
<feature type="transmembrane region" description="Helical" evidence="11">
    <location>
        <begin position="1327"/>
        <end position="1353"/>
    </location>
</feature>
<dbReference type="PROSITE" id="PS00154">
    <property type="entry name" value="ATPASE_E1_E2"/>
    <property type="match status" value="1"/>
</dbReference>
<feature type="transmembrane region" description="Helical" evidence="11">
    <location>
        <begin position="1231"/>
        <end position="1252"/>
    </location>
</feature>
<evidence type="ECO:0000256" key="3">
    <source>
        <dbReference type="ARBA" id="ARBA00022692"/>
    </source>
</evidence>
<dbReference type="SFLD" id="SFLDF00027">
    <property type="entry name" value="p-type_atpase"/>
    <property type="match status" value="1"/>
</dbReference>
<dbReference type="Gene3D" id="2.70.150.10">
    <property type="entry name" value="Calcium-transporting ATPase, cytoplasmic transduction domain A"/>
    <property type="match status" value="1"/>
</dbReference>
<dbReference type="Proteomes" id="UP000039324">
    <property type="component" value="Unassembled WGS sequence"/>
</dbReference>
<dbReference type="OMA" id="KMEDCNV"/>
<feature type="domain" description="P-type ATPase A" evidence="12">
    <location>
        <begin position="480"/>
        <end position="600"/>
    </location>
</feature>
<dbReference type="InterPro" id="IPR023299">
    <property type="entry name" value="ATPase_P-typ_cyto_dom_N"/>
</dbReference>
<dbReference type="STRING" id="37360.A0A0G4IR26"/>
<dbReference type="InterPro" id="IPR018303">
    <property type="entry name" value="ATPase_P-typ_P_site"/>
</dbReference>
<keyword evidence="9 11" id="KW-1133">Transmembrane helix</keyword>
<dbReference type="SUPFAM" id="SSF81665">
    <property type="entry name" value="Calcium ATPase, transmembrane domain M"/>
    <property type="match status" value="1"/>
</dbReference>
<protein>
    <recommendedName>
        <fullName evidence="12">P-type ATPase A domain-containing protein</fullName>
    </recommendedName>
</protein>
<feature type="transmembrane region" description="Helical" evidence="11">
    <location>
        <begin position="448"/>
        <end position="469"/>
    </location>
</feature>
<evidence type="ECO:0000256" key="6">
    <source>
        <dbReference type="ARBA" id="ARBA00022840"/>
    </source>
</evidence>
<feature type="transmembrane region" description="Helical" evidence="11">
    <location>
        <begin position="1175"/>
        <end position="1202"/>
    </location>
</feature>
<feature type="transmembrane region" description="Helical" evidence="11">
    <location>
        <begin position="1264"/>
        <end position="1282"/>
    </location>
</feature>
<dbReference type="SFLD" id="SFLDS00003">
    <property type="entry name" value="Haloacid_Dehalogenase"/>
    <property type="match status" value="1"/>
</dbReference>
<feature type="transmembrane region" description="Helical" evidence="11">
    <location>
        <begin position="150"/>
        <end position="171"/>
    </location>
</feature>
<keyword evidence="5" id="KW-0547">Nucleotide-binding</keyword>
<organism evidence="13 14">
    <name type="scientific">Plasmodiophora brassicae</name>
    <name type="common">Clubroot disease agent</name>
    <dbReference type="NCBI Taxonomy" id="37360"/>
    <lineage>
        <taxon>Eukaryota</taxon>
        <taxon>Sar</taxon>
        <taxon>Rhizaria</taxon>
        <taxon>Endomyxa</taxon>
        <taxon>Phytomyxea</taxon>
        <taxon>Plasmodiophorida</taxon>
        <taxon>Plasmodiophoridae</taxon>
        <taxon>Plasmodiophora</taxon>
    </lineage>
</organism>
<dbReference type="Pfam" id="PF00122">
    <property type="entry name" value="E1-E2_ATPase"/>
    <property type="match status" value="1"/>
</dbReference>
<keyword evidence="7" id="KW-0460">Magnesium</keyword>
<feature type="transmembrane region" description="Helical" evidence="11">
    <location>
        <begin position="1109"/>
        <end position="1129"/>
    </location>
</feature>
<evidence type="ECO:0000256" key="9">
    <source>
        <dbReference type="ARBA" id="ARBA00022989"/>
    </source>
</evidence>
<evidence type="ECO:0000256" key="4">
    <source>
        <dbReference type="ARBA" id="ARBA00022723"/>
    </source>
</evidence>
<keyword evidence="4" id="KW-0479">Metal-binding</keyword>
<dbReference type="Gene3D" id="3.40.50.1000">
    <property type="entry name" value="HAD superfamily/HAD-like"/>
    <property type="match status" value="1"/>
</dbReference>
<feature type="transmembrane region" description="Helical" evidence="11">
    <location>
        <begin position="644"/>
        <end position="666"/>
    </location>
</feature>
<dbReference type="InterPro" id="IPR044492">
    <property type="entry name" value="P_typ_ATPase_HD_dom"/>
</dbReference>
<dbReference type="InterPro" id="IPR023214">
    <property type="entry name" value="HAD_sf"/>
</dbReference>
<sequence length="1374" mass="151763">MWPLLLLLGACVDGNPFLHTPNAGCPDMALDTLCPPVCVADLSTCPSSVAAVCAAGEIFCPDGRCRALLDNDPHKSCLGVIDPCICASPAMKSCKRVQIPIGQSLASSLSAVHSLCSVTLNASLLQCDDANAATSDVPYYEKQVDDLRGWLEAMSIAIVVYTATFALFMGYNKAQVKQQLPSYGVTQHPSTTLDQEIIAGHHQPRQVGYRDTTIGNVMFAAMITLTLAVTLEILAICLQYYVLIELERQQVEVSFDKLNILFIVTWHILFIWLFVLNVFYPVIRNLFRTEAPMHEAAIVRLSLPNENTVITDGNAIVRFGQDVRKRLHKVLSFGGQTVNCAVQTTQTGQRYIEFHCERYIYSSESGRWETVRSDGGKRLSYADFFRNADAGLTEAEAGRILEHLGENSVIVPVPTYVESIANEFAGLAYLYQICCLSVSYYMSYWAMALIHTSVIVVSGLAKAIMLCQARIRCQAMARQESDSHVLRGGSWRRVNSTLLVPGDIVSLLDVRVIPFDGVVIDGTCVVDESALTGESVPKPKFPLDRQETSVVYDRSGRGAKHTVFAGTILLQQTANNNAHGAVAVVVDTGARTSKGKLLRSILFPKMVALTFDCELQVVFGILMIWTIIAFLASMALLGATVSSWFYGVFTLGNIILPTLPAFLVVGQSVAARRLRRRGIHCRDLNRIVAAGKVRVFAFDKTGTITCSGLRFEGVRTAESRHFHSVCRSEDFVPVDSQVVTQTMACAHTISFLENGQSVGACVDMEMFAATKWNMEQSAQTGRMSIYHGDVAFEVIRTLEFESTLMRMCRVVRMRSTGDVHVFLKGSFEKIKSLSRLDTVPRDFDAVAVGHARTGSYTLALAHRCLGKLTDRQVTDMTREQLEESADLVGLILFQNSVKPDSAQAISLLRDADIRPVMLTGDNAFTACHTALQVGMIVSNSRIIYGDVADDSNAVKWTDIITNRPVDHNDVLRCIQNHDDLFSPCELALSGRAFRTLLDNNTIRQYLFHTRVFARCKPEDKTDMVRLFQEKVVVAMCGDGGNDCGALQTAHAGIALSEGDASIASPFSATTDSIMSCVDLVSFGRSALSINLSLYKFAVLYGETMLFAEFFAYYFTVILPILVSSARFPFTFNMFDLLSQVWAYLDGPVLIGMAWAISQALPAADMAPRRPTARVLGIETVSAVVGTIGINIVFMIGGLAWLYNQDFMHCRQFNAEGIDTFEWWKLQDNYEASFISIVSMFQCLWVAFIMTLGGEYRQRWYRNRTVLVVGAALFAFLAAVVLLDPNVVGCAMRLNCGNAAELTSSGYDVPAYIWGTFYSPVGTNVFPVAFRASLMLFIVFNGAVLAFFHSSIIYGPIRRRLRILYPNRNRFKVFT</sequence>
<dbReference type="SUPFAM" id="SSF81660">
    <property type="entry name" value="Metal cation-transporting ATPase, ATP-binding domain N"/>
    <property type="match status" value="1"/>
</dbReference>
<dbReference type="SFLD" id="SFLDG00002">
    <property type="entry name" value="C1.7:_P-type_atpase_like"/>
    <property type="match status" value="1"/>
</dbReference>
<keyword evidence="8" id="KW-1278">Translocase</keyword>
<evidence type="ECO:0000256" key="5">
    <source>
        <dbReference type="ARBA" id="ARBA00022741"/>
    </source>
</evidence>
<evidence type="ECO:0000256" key="7">
    <source>
        <dbReference type="ARBA" id="ARBA00022842"/>
    </source>
</evidence>
<feature type="transmembrane region" description="Helical" evidence="11">
    <location>
        <begin position="615"/>
        <end position="638"/>
    </location>
</feature>
<dbReference type="InterPro" id="IPR059000">
    <property type="entry name" value="ATPase_P-type_domA"/>
</dbReference>
<dbReference type="InterPro" id="IPR036412">
    <property type="entry name" value="HAD-like_sf"/>
</dbReference>
<evidence type="ECO:0000313" key="14">
    <source>
        <dbReference type="Proteomes" id="UP000039324"/>
    </source>
</evidence>
<evidence type="ECO:0000256" key="1">
    <source>
        <dbReference type="ARBA" id="ARBA00004141"/>
    </source>
</evidence>
<dbReference type="InterPro" id="IPR023298">
    <property type="entry name" value="ATPase_P-typ_TM_dom_sf"/>
</dbReference>
<feature type="transmembrane region" description="Helical" evidence="11">
    <location>
        <begin position="424"/>
        <end position="442"/>
    </location>
</feature>
<feature type="transmembrane region" description="Helical" evidence="11">
    <location>
        <begin position="1141"/>
        <end position="1163"/>
    </location>
</feature>
<evidence type="ECO:0000256" key="8">
    <source>
        <dbReference type="ARBA" id="ARBA00022967"/>
    </source>
</evidence>
<dbReference type="PRINTS" id="PR00119">
    <property type="entry name" value="CATATPASE"/>
</dbReference>
<dbReference type="SUPFAM" id="SSF56784">
    <property type="entry name" value="HAD-like"/>
    <property type="match status" value="1"/>
</dbReference>
<dbReference type="SUPFAM" id="SSF81653">
    <property type="entry name" value="Calcium ATPase, transduction domain A"/>
    <property type="match status" value="1"/>
</dbReference>
<dbReference type="NCBIfam" id="TIGR01494">
    <property type="entry name" value="ATPase_P-type"/>
    <property type="match status" value="1"/>
</dbReference>
<dbReference type="InterPro" id="IPR001757">
    <property type="entry name" value="P_typ_ATPase"/>
</dbReference>
<dbReference type="OrthoDB" id="48943at2759"/>
<name>A0A0G4IR26_PLABS</name>
<evidence type="ECO:0000256" key="10">
    <source>
        <dbReference type="ARBA" id="ARBA00023136"/>
    </source>
</evidence>
<keyword evidence="3 11" id="KW-0812">Transmembrane</keyword>
<dbReference type="InterPro" id="IPR008250">
    <property type="entry name" value="ATPase_P-typ_transduc_dom_A_sf"/>
</dbReference>
<feature type="transmembrane region" description="Helical" evidence="11">
    <location>
        <begin position="261"/>
        <end position="283"/>
    </location>
</feature>
<evidence type="ECO:0000256" key="11">
    <source>
        <dbReference type="SAM" id="Phobius"/>
    </source>
</evidence>
<gene>
    <name evidence="13" type="ORF">PBRA_005814</name>
</gene>
<feature type="transmembrane region" description="Helical" evidence="11">
    <location>
        <begin position="217"/>
        <end position="241"/>
    </location>
</feature>
<dbReference type="GO" id="GO:0140358">
    <property type="term" value="F:P-type transmembrane transporter activity"/>
    <property type="evidence" value="ECO:0007669"/>
    <property type="project" value="InterPro"/>
</dbReference>
<dbReference type="EMBL" id="CDSF01000080">
    <property type="protein sequence ID" value="CEO97700.1"/>
    <property type="molecule type" value="Genomic_DNA"/>
</dbReference>
<dbReference type="GO" id="GO:0005524">
    <property type="term" value="F:ATP binding"/>
    <property type="evidence" value="ECO:0007669"/>
    <property type="project" value="UniProtKB-KW"/>
</dbReference>
<accession>A0A0G4IR26</accession>
<comment type="subcellular location">
    <subcellularLocation>
        <location evidence="1">Membrane</location>
        <topology evidence="1">Multi-pass membrane protein</topology>
    </subcellularLocation>
</comment>
<dbReference type="PANTHER" id="PTHR45630:SF11">
    <property type="entry name" value="CATION-TRANSPORTING P-TYPE ATPASE N-TERMINAL DOMAIN-CONTAINING PROTEIN"/>
    <property type="match status" value="1"/>
</dbReference>
<keyword evidence="10 11" id="KW-0472">Membrane</keyword>
<proteinExistence type="inferred from homology"/>
<reference evidence="13 14" key="1">
    <citation type="submission" date="2015-02" db="EMBL/GenBank/DDBJ databases">
        <authorList>
            <person name="Chooi Y.-H."/>
        </authorList>
    </citation>
    <scope>NUCLEOTIDE SEQUENCE [LARGE SCALE GENOMIC DNA]</scope>
    <source>
        <strain evidence="13">E3</strain>
    </source>
</reference>
<comment type="similarity">
    <text evidence="2">Belongs to the cation transport ATPase (P-type) (TC 3.A.3) family. Type V subfamily.</text>
</comment>
<dbReference type="GO" id="GO:0016020">
    <property type="term" value="C:membrane"/>
    <property type="evidence" value="ECO:0007669"/>
    <property type="project" value="UniProtKB-SubCell"/>
</dbReference>
<dbReference type="Gene3D" id="3.40.1110.10">
    <property type="entry name" value="Calcium-transporting ATPase, cytoplasmic domain N"/>
    <property type="match status" value="1"/>
</dbReference>
<dbReference type="GO" id="GO:0046872">
    <property type="term" value="F:metal ion binding"/>
    <property type="evidence" value="ECO:0007669"/>
    <property type="project" value="UniProtKB-KW"/>
</dbReference>
<dbReference type="PANTHER" id="PTHR45630">
    <property type="entry name" value="CATION-TRANSPORTING ATPASE-RELATED"/>
    <property type="match status" value="1"/>
</dbReference>
<keyword evidence="6" id="KW-0067">ATP-binding</keyword>
<dbReference type="GO" id="GO:0019829">
    <property type="term" value="F:ATPase-coupled monoatomic cation transmembrane transporter activity"/>
    <property type="evidence" value="ECO:0007669"/>
    <property type="project" value="TreeGrafter"/>
</dbReference>
<evidence type="ECO:0000256" key="2">
    <source>
        <dbReference type="ARBA" id="ARBA00006000"/>
    </source>
</evidence>